<evidence type="ECO:0000259" key="1">
    <source>
        <dbReference type="Pfam" id="PF13843"/>
    </source>
</evidence>
<evidence type="ECO:0000313" key="3">
    <source>
        <dbReference type="RefSeq" id="XP_014487681.1"/>
    </source>
</evidence>
<keyword evidence="2" id="KW-1185">Reference proteome</keyword>
<dbReference type="OrthoDB" id="7688169at2759"/>
<feature type="domain" description="PiggyBac transposable element-derived protein" evidence="1">
    <location>
        <begin position="1"/>
        <end position="284"/>
    </location>
</feature>
<proteinExistence type="predicted"/>
<evidence type="ECO:0000313" key="2">
    <source>
        <dbReference type="Proteomes" id="UP000515204"/>
    </source>
</evidence>
<dbReference type="GeneID" id="106751309"/>
<reference evidence="3" key="1">
    <citation type="submission" date="2025-08" db="UniProtKB">
        <authorList>
            <consortium name="RefSeq"/>
        </authorList>
    </citation>
    <scope>IDENTIFICATION</scope>
</reference>
<organism evidence="2 3">
    <name type="scientific">Dinoponera quadriceps</name>
    <name type="common">South American ant</name>
    <dbReference type="NCBI Taxonomy" id="609295"/>
    <lineage>
        <taxon>Eukaryota</taxon>
        <taxon>Metazoa</taxon>
        <taxon>Ecdysozoa</taxon>
        <taxon>Arthropoda</taxon>
        <taxon>Hexapoda</taxon>
        <taxon>Insecta</taxon>
        <taxon>Pterygota</taxon>
        <taxon>Neoptera</taxon>
        <taxon>Endopterygota</taxon>
        <taxon>Hymenoptera</taxon>
        <taxon>Apocrita</taxon>
        <taxon>Aculeata</taxon>
        <taxon>Formicoidea</taxon>
        <taxon>Formicidae</taxon>
        <taxon>Ponerinae</taxon>
        <taxon>Ponerini</taxon>
        <taxon>Dinoponera</taxon>
    </lineage>
</organism>
<dbReference type="Proteomes" id="UP000515204">
    <property type="component" value="Unplaced"/>
</dbReference>
<protein>
    <submittedName>
        <fullName evidence="3">PiggyBac transposable element-derived protein 3-like</fullName>
    </submittedName>
</protein>
<dbReference type="PANTHER" id="PTHR46599:SF3">
    <property type="entry name" value="PIGGYBAC TRANSPOSABLE ELEMENT-DERIVED PROTEIN 4"/>
    <property type="match status" value="1"/>
</dbReference>
<gene>
    <name evidence="3" type="primary">LOC106751309</name>
</gene>
<name>A0A6P3Y9I4_DINQU</name>
<dbReference type="RefSeq" id="XP_014487681.1">
    <property type="nucleotide sequence ID" value="XM_014632195.1"/>
</dbReference>
<dbReference type="InterPro" id="IPR029526">
    <property type="entry name" value="PGBD"/>
</dbReference>
<dbReference type="PANTHER" id="PTHR46599">
    <property type="entry name" value="PIGGYBAC TRANSPOSABLE ELEMENT-DERIVED PROTEIN 4"/>
    <property type="match status" value="1"/>
</dbReference>
<dbReference type="AlphaFoldDB" id="A0A6P3Y9I4"/>
<dbReference type="Pfam" id="PF13843">
    <property type="entry name" value="DDE_Tnp_1_7"/>
    <property type="match status" value="1"/>
</dbReference>
<accession>A0A6P3Y9I4</accession>
<sequence>MSHNKFELIKKNLKSSKSEDKKESDKAWRVRPIVEILKNNIMRFGIFCTALSIDEMMVKYYSRFTLKQFIKSKPIRFGIKMWALGSANGYVFNFDIYCGKNEETLKLSKCPLGSRVVISMLEPLLINTSPRKLAQYHVYFDNLFCCPDLLIHLKKAGLRSTGTVRDNRVSVKNVLDKNAPRETHLVQHEQNNGLNFITVQDSKAVLILSTAAGVIPLGSISRYDKIEKIKKGLPFPHAFTVYNQFMGGIDIHDQHCSRVLPIFRSKKWTLVILMRLIQATITNATVLWNSVKSEENRGTKDFALEISKYYLEKHSKAQHNFEKGLKRSYCSVNTCKIRTSKLYKTCKDTYYCEPCFKKAHLQ</sequence>
<dbReference type="KEGG" id="dqu:106751309"/>